<dbReference type="InterPro" id="IPR016193">
    <property type="entry name" value="Cytidine_deaminase-like"/>
</dbReference>
<evidence type="ECO:0000313" key="3">
    <source>
        <dbReference type="EMBL" id="KAK8041998.1"/>
    </source>
</evidence>
<dbReference type="CDD" id="cd01285">
    <property type="entry name" value="nucleoside_deaminase"/>
    <property type="match status" value="1"/>
</dbReference>
<evidence type="ECO:0000313" key="4">
    <source>
        <dbReference type="Proteomes" id="UP001444661"/>
    </source>
</evidence>
<feature type="domain" description="CMP/dCMP-type deaminase" evidence="2">
    <location>
        <begin position="37"/>
        <end position="154"/>
    </location>
</feature>
<feature type="region of interest" description="Disordered" evidence="1">
    <location>
        <begin position="1"/>
        <end position="27"/>
    </location>
</feature>
<comment type="caution">
    <text evidence="3">The sequence shown here is derived from an EMBL/GenBank/DDBJ whole genome shotgun (WGS) entry which is preliminary data.</text>
</comment>
<dbReference type="PROSITE" id="PS51747">
    <property type="entry name" value="CYT_DCMP_DEAMINASES_2"/>
    <property type="match status" value="1"/>
</dbReference>
<evidence type="ECO:0000259" key="2">
    <source>
        <dbReference type="PROSITE" id="PS51747"/>
    </source>
</evidence>
<sequence>MSVNDTPSGENDREGGGSSAASLLPSLFPERTPMTPPQLAAGVEAALAVQRRAVAFGKRPFAAVLLGPDNETVLLSHQSVDQVNHAESSLARLAYCHYDKAFLWRCTLVSTWEPCGMCTATIYWAHIGRIVFAGSNDQLYELTGPGNKENFTMNWHTRDVLKGCPQKDIEVIGPLEAEGKTVVEESDKYWSRTRRSSG</sequence>
<gene>
    <name evidence="3" type="ORF">PG993_006521</name>
</gene>
<protein>
    <submittedName>
        <fullName evidence="3">Cmp deaminase</fullName>
    </submittedName>
</protein>
<evidence type="ECO:0000256" key="1">
    <source>
        <dbReference type="SAM" id="MobiDB-lite"/>
    </source>
</evidence>
<dbReference type="Proteomes" id="UP001444661">
    <property type="component" value="Unassembled WGS sequence"/>
</dbReference>
<name>A0ABR1T5Y0_9PEZI</name>
<dbReference type="Pfam" id="PF00383">
    <property type="entry name" value="dCMP_cyt_deam_1"/>
    <property type="match status" value="1"/>
</dbReference>
<dbReference type="Gene3D" id="3.40.140.10">
    <property type="entry name" value="Cytidine Deaminase, domain 2"/>
    <property type="match status" value="1"/>
</dbReference>
<organism evidence="3 4">
    <name type="scientific">Apiospora rasikravindrae</name>
    <dbReference type="NCBI Taxonomy" id="990691"/>
    <lineage>
        <taxon>Eukaryota</taxon>
        <taxon>Fungi</taxon>
        <taxon>Dikarya</taxon>
        <taxon>Ascomycota</taxon>
        <taxon>Pezizomycotina</taxon>
        <taxon>Sordariomycetes</taxon>
        <taxon>Xylariomycetidae</taxon>
        <taxon>Amphisphaeriales</taxon>
        <taxon>Apiosporaceae</taxon>
        <taxon>Apiospora</taxon>
    </lineage>
</organism>
<dbReference type="SUPFAM" id="SSF53927">
    <property type="entry name" value="Cytidine deaminase-like"/>
    <property type="match status" value="1"/>
</dbReference>
<dbReference type="InterPro" id="IPR002125">
    <property type="entry name" value="CMP_dCMP_dom"/>
</dbReference>
<dbReference type="EMBL" id="JAQQWK010000005">
    <property type="protein sequence ID" value="KAK8041998.1"/>
    <property type="molecule type" value="Genomic_DNA"/>
</dbReference>
<proteinExistence type="predicted"/>
<keyword evidence="4" id="KW-1185">Reference proteome</keyword>
<reference evidence="3 4" key="1">
    <citation type="submission" date="2023-01" db="EMBL/GenBank/DDBJ databases">
        <title>Analysis of 21 Apiospora genomes using comparative genomics revels a genus with tremendous synthesis potential of carbohydrate active enzymes and secondary metabolites.</title>
        <authorList>
            <person name="Sorensen T."/>
        </authorList>
    </citation>
    <scope>NUCLEOTIDE SEQUENCE [LARGE SCALE GENOMIC DNA]</scope>
    <source>
        <strain evidence="3 4">CBS 33761</strain>
    </source>
</reference>
<accession>A0ABR1T5Y0</accession>